<accession>A0AAU7AQE2</accession>
<dbReference type="PANTHER" id="PTHR48081:SF33">
    <property type="entry name" value="KYNURENINE FORMAMIDASE"/>
    <property type="match status" value="1"/>
</dbReference>
<evidence type="ECO:0000313" key="4">
    <source>
        <dbReference type="EMBL" id="XAY03909.1"/>
    </source>
</evidence>
<dbReference type="InterPro" id="IPR029058">
    <property type="entry name" value="AB_hydrolase_fold"/>
</dbReference>
<dbReference type="Pfam" id="PF20434">
    <property type="entry name" value="BD-FAE"/>
    <property type="match status" value="1"/>
</dbReference>
<dbReference type="InterPro" id="IPR049492">
    <property type="entry name" value="BD-FAE-like_dom"/>
</dbReference>
<dbReference type="EMBL" id="CP114014">
    <property type="protein sequence ID" value="XAY03909.1"/>
    <property type="molecule type" value="Genomic_DNA"/>
</dbReference>
<keyword evidence="2" id="KW-1133">Transmembrane helix</keyword>
<dbReference type="SUPFAM" id="SSF53474">
    <property type="entry name" value="alpha/beta-Hydrolases"/>
    <property type="match status" value="1"/>
</dbReference>
<evidence type="ECO:0000256" key="1">
    <source>
        <dbReference type="ARBA" id="ARBA00022801"/>
    </source>
</evidence>
<organism evidence="4">
    <name type="scientific">Paraconexibacter sp. AEG42_29</name>
    <dbReference type="NCBI Taxonomy" id="2997339"/>
    <lineage>
        <taxon>Bacteria</taxon>
        <taxon>Bacillati</taxon>
        <taxon>Actinomycetota</taxon>
        <taxon>Thermoleophilia</taxon>
        <taxon>Solirubrobacterales</taxon>
        <taxon>Paraconexibacteraceae</taxon>
        <taxon>Paraconexibacter</taxon>
    </lineage>
</organism>
<reference evidence="4" key="1">
    <citation type="submission" date="2022-12" db="EMBL/GenBank/DDBJ databases">
        <title>Paraconexibacter alkalitolerans sp. nov. and Baekduia alba sp. nov., isolated from soil and emended description of the genera Paraconexibacter (Chun et al., 2020) and Baekduia (An et al., 2020).</title>
        <authorList>
            <person name="Vieira S."/>
            <person name="Huber K.J."/>
            <person name="Geppert A."/>
            <person name="Wolf J."/>
            <person name="Neumann-Schaal M."/>
            <person name="Muesken M."/>
            <person name="Overmann J."/>
        </authorList>
    </citation>
    <scope>NUCLEOTIDE SEQUENCE</scope>
    <source>
        <strain evidence="4">AEG42_29</strain>
    </source>
</reference>
<proteinExistence type="predicted"/>
<evidence type="ECO:0000259" key="3">
    <source>
        <dbReference type="Pfam" id="PF20434"/>
    </source>
</evidence>
<dbReference type="GO" id="GO:0016787">
    <property type="term" value="F:hydrolase activity"/>
    <property type="evidence" value="ECO:0007669"/>
    <property type="project" value="UniProtKB-KW"/>
</dbReference>
<dbReference type="AlphaFoldDB" id="A0AAU7AQE2"/>
<evidence type="ECO:0000256" key="2">
    <source>
        <dbReference type="SAM" id="Phobius"/>
    </source>
</evidence>
<dbReference type="RefSeq" id="WP_354700457.1">
    <property type="nucleotide sequence ID" value="NZ_CP114014.1"/>
</dbReference>
<keyword evidence="2" id="KW-0472">Membrane</keyword>
<gene>
    <name evidence="4" type="ORF">DSM112329_00734</name>
</gene>
<feature type="transmembrane region" description="Helical" evidence="2">
    <location>
        <begin position="71"/>
        <end position="91"/>
    </location>
</feature>
<dbReference type="KEGG" id="parq:DSM112329_00734"/>
<keyword evidence="1" id="KW-0378">Hydrolase</keyword>
<name>A0AAU7AQE2_9ACTN</name>
<feature type="domain" description="BD-FAE-like" evidence="3">
    <location>
        <begin position="155"/>
        <end position="360"/>
    </location>
</feature>
<protein>
    <submittedName>
        <fullName evidence="4">Esterase</fullName>
    </submittedName>
</protein>
<keyword evidence="2" id="KW-0812">Transmembrane</keyword>
<dbReference type="Gene3D" id="3.40.50.1820">
    <property type="entry name" value="alpha/beta hydrolase"/>
    <property type="match status" value="1"/>
</dbReference>
<dbReference type="PANTHER" id="PTHR48081">
    <property type="entry name" value="AB HYDROLASE SUPERFAMILY PROTEIN C4A8.06C"/>
    <property type="match status" value="1"/>
</dbReference>
<sequence>MSVVAAVLLLLLGASAAGGLLNALFPRRAWWAIGPSWGAAFVTTELALHLIVLSTLAAAALAVLGATGHVAGFVGLGLLVATDLAAIPLVVSARRTRLSTGSLVTELDIADDDGKTPRYPLSHVAFPWLMFRRPGVKVVRGVEFARVDGRPLLADFYLPDTPATKPRPAVVQVHGGAWVLGSRREQGIPLLTHLAANGFVGMNIDYRLSPWAQWPDHVVDVKRAIAWLRENAADYDVDPSFIAISGGSAGGHLSALAALTSDDRSLQPGFEDADTSVAAAVPFYGVYDMLDEDRLHAPALHDIVLAPLVFRVRRQHAPERYRAASPFFRVHADAPPFLVLHGTRDSLVPIADAHKFVEALRGVSRQPVLFGEMVGGQHAFDVIPSWRTAPVIEAIERFLTTTYEQRRQPAPTLRQELADALTD</sequence>
<feature type="transmembrane region" description="Helical" evidence="2">
    <location>
        <begin position="46"/>
        <end position="64"/>
    </location>
</feature>
<dbReference type="InterPro" id="IPR050300">
    <property type="entry name" value="GDXG_lipolytic_enzyme"/>
</dbReference>